<evidence type="ECO:0000259" key="7">
    <source>
        <dbReference type="PROSITE" id="PS50303"/>
    </source>
</evidence>
<dbReference type="FunFam" id="1.25.10.10:FF:000004">
    <property type="entry name" value="Pumilio homolog 1 isoform 2"/>
    <property type="match status" value="1"/>
</dbReference>
<evidence type="ECO:0000256" key="2">
    <source>
        <dbReference type="ARBA" id="ARBA00022490"/>
    </source>
</evidence>
<feature type="compositionally biased region" description="Basic and acidic residues" evidence="6">
    <location>
        <begin position="209"/>
        <end position="219"/>
    </location>
</feature>
<accession>A0A6J8E0S6</accession>
<evidence type="ECO:0000256" key="4">
    <source>
        <dbReference type="ARBA" id="ARBA00022884"/>
    </source>
</evidence>
<feature type="compositionally biased region" description="Polar residues" evidence="6">
    <location>
        <begin position="439"/>
        <end position="454"/>
    </location>
</feature>
<feature type="repeat" description="Pumilio" evidence="5">
    <location>
        <begin position="971"/>
        <end position="1010"/>
    </location>
</feature>
<feature type="repeat" description="Pumilio" evidence="5">
    <location>
        <begin position="752"/>
        <end position="787"/>
    </location>
</feature>
<dbReference type="EMBL" id="CACVKT020008219">
    <property type="protein sequence ID" value="CAC5413716.1"/>
    <property type="molecule type" value="Genomic_DNA"/>
</dbReference>
<feature type="repeat" description="Pumilio" evidence="5">
    <location>
        <begin position="824"/>
        <end position="859"/>
    </location>
</feature>
<comment type="subcellular location">
    <subcellularLocation>
        <location evidence="1">Cytoplasm</location>
    </subcellularLocation>
</comment>
<evidence type="ECO:0000313" key="8">
    <source>
        <dbReference type="EMBL" id="CAC5413716.1"/>
    </source>
</evidence>
<protein>
    <submittedName>
        <fullName evidence="8">PUM</fullName>
    </submittedName>
</protein>
<feature type="repeat" description="Pumilio" evidence="5">
    <location>
        <begin position="788"/>
        <end position="823"/>
    </location>
</feature>
<dbReference type="SMART" id="SM00025">
    <property type="entry name" value="Pumilio"/>
    <property type="match status" value="8"/>
</dbReference>
<feature type="domain" description="PUM-HD" evidence="7">
    <location>
        <begin position="696"/>
        <end position="1036"/>
    </location>
</feature>
<feature type="region of interest" description="Disordered" evidence="6">
    <location>
        <begin position="187"/>
        <end position="219"/>
    </location>
</feature>
<dbReference type="InterPro" id="IPR033133">
    <property type="entry name" value="PUM-HD"/>
</dbReference>
<dbReference type="InterPro" id="IPR033712">
    <property type="entry name" value="Pumilio_RNA-bd"/>
</dbReference>
<dbReference type="GO" id="GO:0005634">
    <property type="term" value="C:nucleus"/>
    <property type="evidence" value="ECO:0007669"/>
    <property type="project" value="TreeGrafter"/>
</dbReference>
<keyword evidence="2" id="KW-0963">Cytoplasm</keyword>
<dbReference type="InterPro" id="IPR001313">
    <property type="entry name" value="Pumilio_RNA-bd_rpt"/>
</dbReference>
<sequence>MNEVSWDNQSARMMNGPEMAGIRQQNFSSRSQDDATVGYFFQRPQPDAEMNSNYPGKRWAIGDDSVIEQARNVQDLERDLQNLAVGGRDMQNSAKKLWGDMGDGPKPGEPGKQMFPPGNPWMAPRDDSWGNPGNMEPGGLGVDMVEYVLSGGSPTGKELDARMRMKGPPNQFMRKFKVPTGYYSQVQQQDGTMGDGGQDKKSKTPSPFEGRDGDRSDENKENMQNIQNMQNMQNIQNIQNNGLMQNGLDEENVFRRSSRQNSPIDENKMNQMGGPNKDNDFFDNQNQFQQPGFQLDPPPFEPMGLDPGHFDYNNQMMPSMDSPNFNMDYAQLLQRQQQPIAVLTQQQYALATQQQQLGLAPNGITPTPYVLSAQDPYAVGIPLAGPTVLHPQYYGVQAPWGIYPANLIQQQGQQTPQGMSSQQQQQQQMMRNQTGRPLTPSQQNDSSQPLTPNAPISQYQILAPAYYDQNGQLVMGNPRGLGTPVRLVPPAPVLVSASGNQQGGAALGSNPLRLLTTQAQQVQTTPPVVYSSSSSSTQNSLGYTPSSSLGFTQGTSSLFTPQPSNYGNTGLNNMPSPGTIGSGQRRDSLEFKQRQHLPQLNQFYGSMTSMGSPAGPMGLVQPGQSMTPPPSLSGSSTNLALGMANGPRLYNAAPGAETRYRNGSIGSANGIFTGSSLFPNRTIANRSASMSKEVTGRSRLLEDFRNNRIPNLQLKDLTNHVVEFSQDQHGSRFIQQKLERATSQEKSMVFNEILAAAYHLMTDVFGNYVIQKFFEFGDNDQRQTLAQRLRGHVLPLALQMYGCRVIQKALETIPKDLQVEIVKELDGHVLKCVKDQNGNHVVQKCIECVKPGHLQFIIDAFKGQVLALSTHPYGCRVIQRILEHCIQEQTKPILDELHQHTDRLVQDQYGNYVIQHVLEHGAPEDKSRIVNEMRGKVVPLSQHKFASNVVEKCVSHSSRTEKAFLIEEVCSLNDGPHSALYTMMKDQFANYVVQKMIDVAEPQQRKILMHKIRPHIATLRKYTYGKHILAKLEKFFMKNNSDLGPIGMPPNGTLP</sequence>
<dbReference type="AlphaFoldDB" id="A0A6J8E0S6"/>
<feature type="compositionally biased region" description="Low complexity" evidence="6">
    <location>
        <begin position="411"/>
        <end position="436"/>
    </location>
</feature>
<evidence type="ECO:0000256" key="1">
    <source>
        <dbReference type="ARBA" id="ARBA00004496"/>
    </source>
</evidence>
<dbReference type="GO" id="GO:0003730">
    <property type="term" value="F:mRNA 3'-UTR binding"/>
    <property type="evidence" value="ECO:0007669"/>
    <property type="project" value="TreeGrafter"/>
</dbReference>
<dbReference type="PANTHER" id="PTHR12537">
    <property type="entry name" value="RNA BINDING PROTEIN PUMILIO-RELATED"/>
    <property type="match status" value="1"/>
</dbReference>
<dbReference type="PROSITE" id="PS50302">
    <property type="entry name" value="PUM"/>
    <property type="match status" value="8"/>
</dbReference>
<evidence type="ECO:0000256" key="6">
    <source>
        <dbReference type="SAM" id="MobiDB-lite"/>
    </source>
</evidence>
<dbReference type="Pfam" id="PF00806">
    <property type="entry name" value="PUF"/>
    <property type="match status" value="8"/>
</dbReference>
<evidence type="ECO:0000313" key="9">
    <source>
        <dbReference type="Proteomes" id="UP000507470"/>
    </source>
</evidence>
<feature type="region of interest" description="Disordered" evidence="6">
    <location>
        <begin position="411"/>
        <end position="454"/>
    </location>
</feature>
<reference evidence="8 9" key="1">
    <citation type="submission" date="2020-06" db="EMBL/GenBank/DDBJ databases">
        <authorList>
            <person name="Li R."/>
            <person name="Bekaert M."/>
        </authorList>
    </citation>
    <scope>NUCLEOTIDE SEQUENCE [LARGE SCALE GENOMIC DNA]</scope>
    <source>
        <strain evidence="9">wild</strain>
    </source>
</reference>
<organism evidence="8 9">
    <name type="scientific">Mytilus coruscus</name>
    <name type="common">Sea mussel</name>
    <dbReference type="NCBI Taxonomy" id="42192"/>
    <lineage>
        <taxon>Eukaryota</taxon>
        <taxon>Metazoa</taxon>
        <taxon>Spiralia</taxon>
        <taxon>Lophotrochozoa</taxon>
        <taxon>Mollusca</taxon>
        <taxon>Bivalvia</taxon>
        <taxon>Autobranchia</taxon>
        <taxon>Pteriomorphia</taxon>
        <taxon>Mytilida</taxon>
        <taxon>Mytiloidea</taxon>
        <taxon>Mytilidae</taxon>
        <taxon>Mytilinae</taxon>
        <taxon>Mytilus</taxon>
    </lineage>
</organism>
<keyword evidence="9" id="KW-1185">Reference proteome</keyword>
<dbReference type="SUPFAM" id="SSF48371">
    <property type="entry name" value="ARM repeat"/>
    <property type="match status" value="1"/>
</dbReference>
<dbReference type="PANTHER" id="PTHR12537:SF12">
    <property type="entry name" value="MATERNAL PROTEIN PUMILIO"/>
    <property type="match status" value="1"/>
</dbReference>
<dbReference type="OrthoDB" id="668540at2759"/>
<dbReference type="CDD" id="cd07920">
    <property type="entry name" value="Pumilio"/>
    <property type="match status" value="1"/>
</dbReference>
<evidence type="ECO:0000256" key="5">
    <source>
        <dbReference type="PROSITE-ProRule" id="PRU00317"/>
    </source>
</evidence>
<evidence type="ECO:0000256" key="3">
    <source>
        <dbReference type="ARBA" id="ARBA00022737"/>
    </source>
</evidence>
<dbReference type="Proteomes" id="UP000507470">
    <property type="component" value="Unassembled WGS sequence"/>
</dbReference>
<dbReference type="PROSITE" id="PS50303">
    <property type="entry name" value="PUM_HD"/>
    <property type="match status" value="1"/>
</dbReference>
<dbReference type="InterPro" id="IPR016024">
    <property type="entry name" value="ARM-type_fold"/>
</dbReference>
<feature type="repeat" description="Pumilio" evidence="5">
    <location>
        <begin position="716"/>
        <end position="751"/>
    </location>
</feature>
<keyword evidence="4" id="KW-0694">RNA-binding</keyword>
<feature type="repeat" description="Pumilio" evidence="5">
    <location>
        <begin position="860"/>
        <end position="895"/>
    </location>
</feature>
<name>A0A6J8E0S6_MYTCO</name>
<gene>
    <name evidence="8" type="ORF">MCOR_46584</name>
</gene>
<dbReference type="GO" id="GO:0010608">
    <property type="term" value="P:post-transcriptional regulation of gene expression"/>
    <property type="evidence" value="ECO:0007669"/>
    <property type="project" value="TreeGrafter"/>
</dbReference>
<proteinExistence type="predicted"/>
<keyword evidence="3" id="KW-0677">Repeat</keyword>
<feature type="repeat" description="Pumilio" evidence="5">
    <location>
        <begin position="932"/>
        <end position="967"/>
    </location>
</feature>
<dbReference type="Gene3D" id="1.25.10.10">
    <property type="entry name" value="Leucine-rich Repeat Variant"/>
    <property type="match status" value="1"/>
</dbReference>
<feature type="repeat" description="Pumilio" evidence="5">
    <location>
        <begin position="896"/>
        <end position="931"/>
    </location>
</feature>
<dbReference type="GO" id="GO:0005737">
    <property type="term" value="C:cytoplasm"/>
    <property type="evidence" value="ECO:0007669"/>
    <property type="project" value="UniProtKB-SubCell"/>
</dbReference>
<dbReference type="InterPro" id="IPR011989">
    <property type="entry name" value="ARM-like"/>
</dbReference>